<evidence type="ECO:0000256" key="1">
    <source>
        <dbReference type="SAM" id="MobiDB-lite"/>
    </source>
</evidence>
<name>A0A7S2I378_9STRA</name>
<reference evidence="2" key="1">
    <citation type="submission" date="2021-01" db="EMBL/GenBank/DDBJ databases">
        <authorList>
            <person name="Corre E."/>
            <person name="Pelletier E."/>
            <person name="Niang G."/>
            <person name="Scheremetjew M."/>
            <person name="Finn R."/>
            <person name="Kale V."/>
            <person name="Holt S."/>
            <person name="Cochrane G."/>
            <person name="Meng A."/>
            <person name="Brown T."/>
            <person name="Cohen L."/>
        </authorList>
    </citation>
    <scope>NUCLEOTIDE SEQUENCE</scope>
    <source>
        <strain evidence="2">CCMP826</strain>
    </source>
</reference>
<feature type="region of interest" description="Disordered" evidence="1">
    <location>
        <begin position="1"/>
        <end position="41"/>
    </location>
</feature>
<gene>
    <name evidence="2" type="ORF">HTAM1171_LOCUS9385</name>
</gene>
<proteinExistence type="predicted"/>
<feature type="compositionally biased region" description="Low complexity" evidence="1">
    <location>
        <begin position="1"/>
        <end position="19"/>
    </location>
</feature>
<sequence length="329" mass="36359">MKSFTKAAADAASKISDVVSRSGSKAPFDNPPPSAPGYDDELGRLEADKRAFYDALHEVRITESSIEKEQKPGGCLHYYTLTPDEAHYINGDTWLGGLHDRTVSCTNGNIVSGMSFADLEKAGCCACGCCKLRMAPFCGLWRCCLYRRYKIGIKHNGQVQIANNFPEKKEYEECWSHLCACFTWITLGDFESTKRYDEKLCSSSATNDGKRIVKMEEAIAHHRDVIKASELGKLRRGEIPPADAITETMREQDPFWRHWKKDTDVTATPIPNDPPVAAAADVPNSLPSAAFVPNNSPTYPPVSDITNDPPSVYIDPKNPPVAVAVPMER</sequence>
<dbReference type="AlphaFoldDB" id="A0A7S2I378"/>
<organism evidence="2">
    <name type="scientific">Helicotheca tamesis</name>
    <dbReference type="NCBI Taxonomy" id="374047"/>
    <lineage>
        <taxon>Eukaryota</taxon>
        <taxon>Sar</taxon>
        <taxon>Stramenopiles</taxon>
        <taxon>Ochrophyta</taxon>
        <taxon>Bacillariophyta</taxon>
        <taxon>Mediophyceae</taxon>
        <taxon>Lithodesmiophycidae</taxon>
        <taxon>Lithodesmiales</taxon>
        <taxon>Lithodesmiaceae</taxon>
        <taxon>Helicotheca</taxon>
    </lineage>
</organism>
<evidence type="ECO:0000313" key="2">
    <source>
        <dbReference type="EMBL" id="CAD9507919.1"/>
    </source>
</evidence>
<dbReference type="EMBL" id="HBGV01015226">
    <property type="protein sequence ID" value="CAD9507919.1"/>
    <property type="molecule type" value="Transcribed_RNA"/>
</dbReference>
<accession>A0A7S2I378</accession>
<protein>
    <submittedName>
        <fullName evidence="2">Uncharacterized protein</fullName>
    </submittedName>
</protein>